<name>A0ABM8XCI8_9BURK</name>
<evidence type="ECO:0000313" key="1">
    <source>
        <dbReference type="EMBL" id="CAG9177707.1"/>
    </source>
</evidence>
<dbReference type="EMBL" id="CAJZAG010000007">
    <property type="protein sequence ID" value="CAG9177707.1"/>
    <property type="molecule type" value="Genomic_DNA"/>
</dbReference>
<proteinExistence type="predicted"/>
<dbReference type="Proteomes" id="UP000706525">
    <property type="component" value="Unassembled WGS sequence"/>
</dbReference>
<organism evidence="1 2">
    <name type="scientific">Cupriavidus pampae</name>
    <dbReference type="NCBI Taxonomy" id="659251"/>
    <lineage>
        <taxon>Bacteria</taxon>
        <taxon>Pseudomonadati</taxon>
        <taxon>Pseudomonadota</taxon>
        <taxon>Betaproteobacteria</taxon>
        <taxon>Burkholderiales</taxon>
        <taxon>Burkholderiaceae</taxon>
        <taxon>Cupriavidus</taxon>
    </lineage>
</organism>
<gene>
    <name evidence="1" type="ORF">LMG32289_03880</name>
</gene>
<keyword evidence="2" id="KW-1185">Reference proteome</keyword>
<dbReference type="RefSeq" id="WP_223991186.1">
    <property type="nucleotide sequence ID" value="NZ_CAJZAG010000007.1"/>
</dbReference>
<reference evidence="1 2" key="1">
    <citation type="submission" date="2021-08" db="EMBL/GenBank/DDBJ databases">
        <authorList>
            <person name="Peeters C."/>
        </authorList>
    </citation>
    <scope>NUCLEOTIDE SEQUENCE [LARGE SCALE GENOMIC DNA]</scope>
    <source>
        <strain evidence="1 2">LMG 32289</strain>
    </source>
</reference>
<accession>A0ABM8XCI8</accession>
<evidence type="ECO:0000313" key="2">
    <source>
        <dbReference type="Proteomes" id="UP000706525"/>
    </source>
</evidence>
<protein>
    <submittedName>
        <fullName evidence="1">Uncharacterized protein</fullName>
    </submittedName>
</protein>
<sequence>MNERMKGGALAKLAGMLCGNPEFWRMVAARTGKPCQSNEDAKAYVLRVCGIESRAHLDHVPAAEAKFHAAVRLPWTRWQQGARGAAQR</sequence>
<comment type="caution">
    <text evidence="1">The sequence shown here is derived from an EMBL/GenBank/DDBJ whole genome shotgun (WGS) entry which is preliminary data.</text>
</comment>